<evidence type="ECO:0000313" key="2">
    <source>
        <dbReference type="EMBL" id="KAJ4161581.1"/>
    </source>
</evidence>
<comment type="caution">
    <text evidence="2">The sequence shown here is derived from an EMBL/GenBank/DDBJ whole genome shotgun (WGS) entry which is preliminary data.</text>
</comment>
<accession>A0A9W8QKK3</accession>
<dbReference type="EMBL" id="JAJHUN010000002">
    <property type="protein sequence ID" value="KAJ4161581.1"/>
    <property type="molecule type" value="Genomic_DNA"/>
</dbReference>
<dbReference type="Proteomes" id="UP001144673">
    <property type="component" value="Unassembled WGS sequence"/>
</dbReference>
<organism evidence="2 3">
    <name type="scientific">Akanthomyces muscarius</name>
    <name type="common">Entomopathogenic fungus</name>
    <name type="synonym">Lecanicillium muscarium</name>
    <dbReference type="NCBI Taxonomy" id="2231603"/>
    <lineage>
        <taxon>Eukaryota</taxon>
        <taxon>Fungi</taxon>
        <taxon>Dikarya</taxon>
        <taxon>Ascomycota</taxon>
        <taxon>Pezizomycotina</taxon>
        <taxon>Sordariomycetes</taxon>
        <taxon>Hypocreomycetidae</taxon>
        <taxon>Hypocreales</taxon>
        <taxon>Cordycipitaceae</taxon>
        <taxon>Akanthomyces</taxon>
    </lineage>
</organism>
<dbReference type="GeneID" id="80894771"/>
<keyword evidence="3" id="KW-1185">Reference proteome</keyword>
<proteinExistence type="predicted"/>
<dbReference type="AlphaFoldDB" id="A0A9W8QKK3"/>
<keyword evidence="1" id="KW-0472">Membrane</keyword>
<gene>
    <name evidence="2" type="ORF">LMH87_007612</name>
</gene>
<reference evidence="2" key="1">
    <citation type="journal article" date="2023" name="Access Microbiol">
        <title>De-novo genome assembly for Akanthomyces muscarius, a biocontrol agent of insect agricultural pests.</title>
        <authorList>
            <person name="Erdos Z."/>
            <person name="Studholme D.J."/>
            <person name="Raymond B."/>
            <person name="Sharma M."/>
        </authorList>
    </citation>
    <scope>NUCLEOTIDE SEQUENCE</scope>
    <source>
        <strain evidence="2">Ve6</strain>
    </source>
</reference>
<dbReference type="KEGG" id="amus:LMH87_007612"/>
<protein>
    <submittedName>
        <fullName evidence="2">Uncharacterized protein</fullName>
    </submittedName>
</protein>
<feature type="transmembrane region" description="Helical" evidence="1">
    <location>
        <begin position="12"/>
        <end position="32"/>
    </location>
</feature>
<evidence type="ECO:0000256" key="1">
    <source>
        <dbReference type="SAM" id="Phobius"/>
    </source>
</evidence>
<sequence length="246" mass="26821">MATSLTQKLGYSSVLGDVVGGLVYSVLSFWAFSGTDSMILSTTGHDGIRDTLVKLLFIIFLVPALIWGFIDPMVGTGLMGFATGVLYSALCGIDLSICHIVGVIVCCFAYNGTVPPYESKLDRKLRKQSSAEVCSVCLLPIAHSEKDERDGTMEAETDIVGVLTTLMLPYISAAAGYLVMFALPRNLQPHTMKDRLGPKWVRSLLGGYIFVMEKSFAKVPNADRGHHWATSHSDRDFIPSSEARFT</sequence>
<evidence type="ECO:0000313" key="3">
    <source>
        <dbReference type="Proteomes" id="UP001144673"/>
    </source>
</evidence>
<keyword evidence="1" id="KW-0812">Transmembrane</keyword>
<feature type="transmembrane region" description="Helical" evidence="1">
    <location>
        <begin position="159"/>
        <end position="183"/>
    </location>
</feature>
<feature type="transmembrane region" description="Helical" evidence="1">
    <location>
        <begin position="82"/>
        <end position="111"/>
    </location>
</feature>
<keyword evidence="1" id="KW-1133">Transmembrane helix</keyword>
<name>A0A9W8QKK3_AKAMU</name>
<feature type="transmembrane region" description="Helical" evidence="1">
    <location>
        <begin position="52"/>
        <end position="70"/>
    </location>
</feature>
<dbReference type="RefSeq" id="XP_056057965.1">
    <property type="nucleotide sequence ID" value="XM_056199524.1"/>
</dbReference>